<dbReference type="OrthoDB" id="5460651at2"/>
<feature type="coiled-coil region" evidence="1">
    <location>
        <begin position="420"/>
        <end position="536"/>
    </location>
</feature>
<gene>
    <name evidence="3" type="ORF">SAMN06295933_1163</name>
</gene>
<reference evidence="4" key="1">
    <citation type="submission" date="2017-04" db="EMBL/GenBank/DDBJ databases">
        <authorList>
            <person name="Varghese N."/>
            <person name="Submissions S."/>
        </authorList>
    </citation>
    <scope>NUCLEOTIDE SEQUENCE [LARGE SCALE GENOMIC DNA]</scope>
    <source>
        <strain evidence="4">K3S</strain>
    </source>
</reference>
<feature type="compositionally biased region" description="Acidic residues" evidence="2">
    <location>
        <begin position="245"/>
        <end position="276"/>
    </location>
</feature>
<name>A0A1X7CSF5_9BACT</name>
<evidence type="ECO:0000313" key="3">
    <source>
        <dbReference type="EMBL" id="SMF01851.1"/>
    </source>
</evidence>
<organism evidence="3 4">
    <name type="scientific">Desulfovibrio gilichinskyi</name>
    <dbReference type="NCBI Taxonomy" id="1519643"/>
    <lineage>
        <taxon>Bacteria</taxon>
        <taxon>Pseudomonadati</taxon>
        <taxon>Thermodesulfobacteriota</taxon>
        <taxon>Desulfovibrionia</taxon>
        <taxon>Desulfovibrionales</taxon>
        <taxon>Desulfovibrionaceae</taxon>
        <taxon>Desulfovibrio</taxon>
    </lineage>
</organism>
<dbReference type="STRING" id="1519643.SAMN06295933_1163"/>
<evidence type="ECO:0000256" key="2">
    <source>
        <dbReference type="SAM" id="MobiDB-lite"/>
    </source>
</evidence>
<accession>A0A1X7CSF5</accession>
<dbReference type="AlphaFoldDB" id="A0A1X7CSF5"/>
<dbReference type="EMBL" id="FWZU01000002">
    <property type="protein sequence ID" value="SMF01851.1"/>
    <property type="molecule type" value="Genomic_DNA"/>
</dbReference>
<evidence type="ECO:0000256" key="1">
    <source>
        <dbReference type="SAM" id="Coils"/>
    </source>
</evidence>
<evidence type="ECO:0000313" key="4">
    <source>
        <dbReference type="Proteomes" id="UP000192906"/>
    </source>
</evidence>
<proteinExistence type="predicted"/>
<dbReference type="Proteomes" id="UP000192906">
    <property type="component" value="Unassembled WGS sequence"/>
</dbReference>
<keyword evidence="4" id="KW-1185">Reference proteome</keyword>
<sequence length="698" mass="76036">MTPDSPDKQAKEEVLDLNDIAEEIVTDDASGVHDVDASFEQELEDLFSEDLELEEPAVGKIEEDSEDDDLLVLDDVVEDGEDVLELDDVVEDGEDVLDLDDVVEEGEDVLDLDDVVEENEDVLDLDDVLNEAGELESADSDSDTDAMLENFDLGEESLMAAEGDFAEGEVDAEGLDNIIDGLGGDSTVAADDKDDIDNLFDGDTDVAALDQLLQDSGDDNETDELDDLLGEVSDDVDLSGLGEDVLADEDIESLLSDDADLEELSEEGLDPLEADEHDAVNGPVEASETTEVPEVEIAEDSEAEETATLEDSETEDASELSEEILGDVFLDDDLDSILEEKNADLDEPSDADAVDLDKDMDVSELNKLNELDDSDDIQLDDDDIDLGELLEDVEIDLSDLDEDDILPVDESGAIVTVAAVNELADKIDSFDSELAKLKDLIDSTAAGYTEANLEEKAVLAEKRAEDLEVALAESSERIIALEEKAVLAEKRAEDLEVALAQSSERIIALEEKTVQIGSLEDTVSSLMASIQGLEERLSSGEIESVVGQRLSETLKADSPTVAAVAVAAADEIQERVEEWVQTGMLDIKADVAEKITALEEKLNAEPDMAELVSKELEKELDPESTSFYRIKSRLTEDIEDYLTPRLIEKIEEMKGDVEDNFKSTIDEILAEKLERSVPAEAARIIREEIAALARDFDE</sequence>
<keyword evidence="1" id="KW-0175">Coiled coil</keyword>
<protein>
    <submittedName>
        <fullName evidence="3">Pilus assembly protein FimV</fullName>
    </submittedName>
</protein>
<feature type="compositionally biased region" description="Acidic residues" evidence="2">
    <location>
        <begin position="291"/>
        <end position="319"/>
    </location>
</feature>
<feature type="region of interest" description="Disordered" evidence="2">
    <location>
        <begin position="233"/>
        <end position="319"/>
    </location>
</feature>
<dbReference type="RefSeq" id="WP_085099701.1">
    <property type="nucleotide sequence ID" value="NZ_FWZU01000002.1"/>
</dbReference>